<dbReference type="PANTHER" id="PTHR13738:SF1">
    <property type="entry name" value="TROPONIN I"/>
    <property type="match status" value="1"/>
</dbReference>
<dbReference type="PANTHER" id="PTHR13738">
    <property type="entry name" value="TROPONIN I"/>
    <property type="match status" value="1"/>
</dbReference>
<dbReference type="KEGG" id="goe:100907579"/>
<proteinExistence type="inferred from homology"/>
<evidence type="ECO:0000256" key="1">
    <source>
        <dbReference type="ARBA" id="ARBA00009930"/>
    </source>
</evidence>
<dbReference type="Gene3D" id="1.20.5.350">
    <property type="match status" value="1"/>
</dbReference>
<evidence type="ECO:0000313" key="4">
    <source>
        <dbReference type="RefSeq" id="XP_003746481.1"/>
    </source>
</evidence>
<dbReference type="Proteomes" id="UP000694867">
    <property type="component" value="Unplaced"/>
</dbReference>
<keyword evidence="3" id="KW-1185">Reference proteome</keyword>
<dbReference type="InterPro" id="IPR050875">
    <property type="entry name" value="Troponin_I"/>
</dbReference>
<dbReference type="RefSeq" id="XP_003746481.1">
    <property type="nucleotide sequence ID" value="XM_003746433.1"/>
</dbReference>
<feature type="region of interest" description="Disordered" evidence="2">
    <location>
        <begin position="183"/>
        <end position="214"/>
    </location>
</feature>
<dbReference type="GO" id="GO:0006936">
    <property type="term" value="P:muscle contraction"/>
    <property type="evidence" value="ECO:0007669"/>
    <property type="project" value="TreeGrafter"/>
</dbReference>
<reference evidence="4" key="1">
    <citation type="submission" date="2025-08" db="UniProtKB">
        <authorList>
            <consortium name="RefSeq"/>
        </authorList>
    </citation>
    <scope>IDENTIFICATION</scope>
</reference>
<feature type="compositionally biased region" description="Polar residues" evidence="2">
    <location>
        <begin position="199"/>
        <end position="208"/>
    </location>
</feature>
<name>A0AAJ6W001_9ACAR</name>
<organism evidence="3 4">
    <name type="scientific">Galendromus occidentalis</name>
    <name type="common">western predatory mite</name>
    <dbReference type="NCBI Taxonomy" id="34638"/>
    <lineage>
        <taxon>Eukaryota</taxon>
        <taxon>Metazoa</taxon>
        <taxon>Ecdysozoa</taxon>
        <taxon>Arthropoda</taxon>
        <taxon>Chelicerata</taxon>
        <taxon>Arachnida</taxon>
        <taxon>Acari</taxon>
        <taxon>Parasitiformes</taxon>
        <taxon>Mesostigmata</taxon>
        <taxon>Gamasina</taxon>
        <taxon>Phytoseioidea</taxon>
        <taxon>Phytoseiidae</taxon>
        <taxon>Typhlodrominae</taxon>
        <taxon>Galendromus</taxon>
    </lineage>
</organism>
<evidence type="ECO:0000256" key="2">
    <source>
        <dbReference type="SAM" id="MobiDB-lite"/>
    </source>
</evidence>
<evidence type="ECO:0000313" key="3">
    <source>
        <dbReference type="Proteomes" id="UP000694867"/>
    </source>
</evidence>
<gene>
    <name evidence="4" type="primary">LOC100907579</name>
</gene>
<protein>
    <submittedName>
        <fullName evidence="4">Troponin I</fullName>
    </submittedName>
</protein>
<dbReference type="GeneID" id="100907579"/>
<dbReference type="GO" id="GO:0005861">
    <property type="term" value="C:troponin complex"/>
    <property type="evidence" value="ECO:0007669"/>
    <property type="project" value="InterPro"/>
</dbReference>
<dbReference type="InterPro" id="IPR001978">
    <property type="entry name" value="Troponin"/>
</dbReference>
<dbReference type="InterPro" id="IPR038077">
    <property type="entry name" value="Troponin_sf"/>
</dbReference>
<dbReference type="AlphaFoldDB" id="A0AAJ6W001"/>
<sequence length="214" mass="25405">MDEAEKAKMQERERKKVEVRKRLEEASKLRGREKLNKGFMTAERKKKLRKLLRDMNSNMISREYERRRLARDKAIKERCGQPKNLDGVYDLKELQAIVASYHARIVRLEEQKYDLEYEVRQKDFLHNEMTIQVNELRGKFVRPILKKVSKFDKLKKSIRTAEGSATESLHFSRQSLKTVKKKVMLQDEKTERPEWAAQKSCTEGSSEQRTSEVE</sequence>
<dbReference type="Pfam" id="PF00992">
    <property type="entry name" value="Troponin"/>
    <property type="match status" value="1"/>
</dbReference>
<dbReference type="SUPFAM" id="SSF90250">
    <property type="entry name" value="Troponin coil-coiled subunits"/>
    <property type="match status" value="1"/>
</dbReference>
<accession>A0AAJ6W001</accession>
<comment type="similarity">
    <text evidence="1">Belongs to the troponin I family.</text>
</comment>
<feature type="compositionally biased region" description="Basic and acidic residues" evidence="2">
    <location>
        <begin position="184"/>
        <end position="194"/>
    </location>
</feature>